<dbReference type="KEGG" id="rgl:CS053_00770"/>
<proteinExistence type="predicted"/>
<accession>A0A5B9DVF1</accession>
<reference evidence="2 3" key="1">
    <citation type="submission" date="2019-08" db="EMBL/GenBank/DDBJ databases">
        <title>Complete genome sequence of Rhodanobacter glycinis strain T01E-68 isolated from tomato root.</title>
        <authorList>
            <person name="Weon H.-Y."/>
            <person name="Lee S.A."/>
        </authorList>
    </citation>
    <scope>NUCLEOTIDE SEQUENCE [LARGE SCALE GENOMIC DNA]</scope>
    <source>
        <strain evidence="2 3">T01E-68</strain>
    </source>
</reference>
<protein>
    <submittedName>
        <fullName evidence="2">Type II toxin-antitoxin system RelE/ParE family toxin</fullName>
    </submittedName>
</protein>
<dbReference type="EMBL" id="CP042807">
    <property type="protein sequence ID" value="QEE23189.1"/>
    <property type="molecule type" value="Genomic_DNA"/>
</dbReference>
<dbReference type="RefSeq" id="WP_147625971.1">
    <property type="nucleotide sequence ID" value="NZ_CP042807.1"/>
</dbReference>
<keyword evidence="1" id="KW-1277">Toxin-antitoxin system</keyword>
<name>A0A5B9DVF1_9GAMM</name>
<sequence length="97" mass="10920">MTRIELAPEIGDDFERIVDHLVSHEVVHAASRLREIVEAIGVLETNPLIGWPAINDKRELVMGRGSHGYVALYRYVERLDTVFVLAVRGQREAGVAR</sequence>
<evidence type="ECO:0000313" key="3">
    <source>
        <dbReference type="Proteomes" id="UP000321807"/>
    </source>
</evidence>
<gene>
    <name evidence="2" type="ORF">CS053_00770</name>
</gene>
<dbReference type="Pfam" id="PF05016">
    <property type="entry name" value="ParE_toxin"/>
    <property type="match status" value="1"/>
</dbReference>
<evidence type="ECO:0000313" key="2">
    <source>
        <dbReference type="EMBL" id="QEE23189.1"/>
    </source>
</evidence>
<organism evidence="2 3">
    <name type="scientific">Rhodanobacter glycinis</name>
    <dbReference type="NCBI Taxonomy" id="582702"/>
    <lineage>
        <taxon>Bacteria</taxon>
        <taxon>Pseudomonadati</taxon>
        <taxon>Pseudomonadota</taxon>
        <taxon>Gammaproteobacteria</taxon>
        <taxon>Lysobacterales</taxon>
        <taxon>Rhodanobacteraceae</taxon>
        <taxon>Rhodanobacter</taxon>
    </lineage>
</organism>
<dbReference type="Proteomes" id="UP000321807">
    <property type="component" value="Chromosome"/>
</dbReference>
<dbReference type="AlphaFoldDB" id="A0A5B9DVF1"/>
<dbReference type="InterPro" id="IPR007712">
    <property type="entry name" value="RelE/ParE_toxin"/>
</dbReference>
<dbReference type="InterPro" id="IPR035093">
    <property type="entry name" value="RelE/ParE_toxin_dom_sf"/>
</dbReference>
<dbReference type="Gene3D" id="3.30.2310.20">
    <property type="entry name" value="RelE-like"/>
    <property type="match status" value="1"/>
</dbReference>
<evidence type="ECO:0000256" key="1">
    <source>
        <dbReference type="ARBA" id="ARBA00022649"/>
    </source>
</evidence>